<organism evidence="1 2">
    <name type="scientific">Desulforamulus aquiferis</name>
    <dbReference type="NCBI Taxonomy" id="1397668"/>
    <lineage>
        <taxon>Bacteria</taxon>
        <taxon>Bacillati</taxon>
        <taxon>Bacillota</taxon>
        <taxon>Clostridia</taxon>
        <taxon>Eubacteriales</taxon>
        <taxon>Peptococcaceae</taxon>
        <taxon>Desulforamulus</taxon>
    </lineage>
</organism>
<gene>
    <name evidence="1" type="ORF">P6N53_15520</name>
</gene>
<dbReference type="PANTHER" id="PTHR42754">
    <property type="entry name" value="ENDOGLUCANASE"/>
    <property type="match status" value="1"/>
</dbReference>
<dbReference type="InterPro" id="IPR011047">
    <property type="entry name" value="Quinoprotein_ADH-like_sf"/>
</dbReference>
<reference evidence="1" key="2">
    <citation type="submission" date="2023-03" db="EMBL/GenBank/DDBJ databases">
        <authorList>
            <person name="Zhang Z."/>
        </authorList>
    </citation>
    <scope>NUCLEOTIDE SEQUENCE</scope>
    <source>
        <strain evidence="1">DSA</strain>
    </source>
</reference>
<evidence type="ECO:0008006" key="3">
    <source>
        <dbReference type="Google" id="ProtNLM"/>
    </source>
</evidence>
<name>A0AAW7ZGY0_9FIRM</name>
<dbReference type="RefSeq" id="WP_304544754.1">
    <property type="nucleotide sequence ID" value="NZ_JARPTC010000023.1"/>
</dbReference>
<dbReference type="AlphaFoldDB" id="A0AAW7ZGY0"/>
<dbReference type="EMBL" id="JARPTC010000023">
    <property type="protein sequence ID" value="MDO7788637.1"/>
    <property type="molecule type" value="Genomic_DNA"/>
</dbReference>
<dbReference type="SUPFAM" id="SSF50998">
    <property type="entry name" value="Quinoprotein alcohol dehydrogenase-like"/>
    <property type="match status" value="1"/>
</dbReference>
<proteinExistence type="predicted"/>
<sequence>MLTNYNRIYNKSISARIIFGALSIFFLAVILSPPVKQSAWAQAAGSFTPEYEKIFGGRQGDRGFHTIETPDGGFIVLGETNSYHMHGSGGTDAYLVKFDDKGYIQWQKTYGGGSNDLGTFIQQTTDGGYIFTGSTKSFNRSSDEKIYLVKTDDKGVEMWFKTLGGTGEDSGSCVRQTLDGGYIVAGQTTSSGAGESDFYLIKLDDQGKVLWEKTFGGKQTEICTSVIETRDGGYLQVGRSNSFGDSYAIYLVKTDPKGNKIWEKVLGSTDWDTAVHVEETPEGGFILAGESAAENATGLVASLVKTDSLGNLQWERKYSGVGYSIGKSVRQLEAGGYLLAGWTLSKDRSGFDLYLVRTDGYGYRVWEKTLENEKFSQDFSIQQGKSGLTVTGWWADRLKWNPVRDDGVQVYLLKLKNDTP</sequence>
<keyword evidence="2" id="KW-1185">Reference proteome</keyword>
<accession>A0AAW7ZGY0</accession>
<dbReference type="Proteomes" id="UP001172911">
    <property type="component" value="Unassembled WGS sequence"/>
</dbReference>
<evidence type="ECO:0000313" key="2">
    <source>
        <dbReference type="Proteomes" id="UP001172911"/>
    </source>
</evidence>
<evidence type="ECO:0000313" key="1">
    <source>
        <dbReference type="EMBL" id="MDO7788637.1"/>
    </source>
</evidence>
<reference evidence="1" key="1">
    <citation type="journal article" date="2023" name="J. Hazard. Mater.">
        <title>Anaerobic biodegradation of pyrene and benzo[a]pyrene by a new sulfate-reducing Desulforamulus aquiferis strain DSA.</title>
        <authorList>
            <person name="Zhang Z."/>
            <person name="Sun J."/>
            <person name="Gong X."/>
            <person name="Wang C."/>
            <person name="Wang H."/>
        </authorList>
    </citation>
    <scope>NUCLEOTIDE SEQUENCE</scope>
    <source>
        <strain evidence="1">DSA</strain>
    </source>
</reference>
<protein>
    <recommendedName>
        <fullName evidence="3">Bulb-type lectin domain-containing protein</fullName>
    </recommendedName>
</protein>
<dbReference type="PANTHER" id="PTHR42754:SF1">
    <property type="entry name" value="LIPOPROTEIN"/>
    <property type="match status" value="1"/>
</dbReference>
<comment type="caution">
    <text evidence="1">The sequence shown here is derived from an EMBL/GenBank/DDBJ whole genome shotgun (WGS) entry which is preliminary data.</text>
</comment>